<reference evidence="1" key="1">
    <citation type="submission" date="2022-03" db="EMBL/GenBank/DDBJ databases">
        <authorList>
            <person name="Lindestad O."/>
        </authorList>
    </citation>
    <scope>NUCLEOTIDE SEQUENCE</scope>
</reference>
<dbReference type="EMBL" id="CAKXAJ010025021">
    <property type="protein sequence ID" value="CAH2234024.1"/>
    <property type="molecule type" value="Genomic_DNA"/>
</dbReference>
<evidence type="ECO:0000313" key="1">
    <source>
        <dbReference type="EMBL" id="CAH2234024.1"/>
    </source>
</evidence>
<dbReference type="Proteomes" id="UP000838756">
    <property type="component" value="Unassembled WGS sequence"/>
</dbReference>
<accession>A0A8S4RBI4</accession>
<name>A0A8S4RBI4_9NEOP</name>
<dbReference type="AlphaFoldDB" id="A0A8S4RBI4"/>
<protein>
    <submittedName>
        <fullName evidence="1">Jg5015 protein</fullName>
    </submittedName>
</protein>
<comment type="caution">
    <text evidence="1">The sequence shown here is derived from an EMBL/GenBank/DDBJ whole genome shotgun (WGS) entry which is preliminary data.</text>
</comment>
<sequence>MKPKSGDKNSSTKQDKRLRTVELPTILELPYPKWTYPAVYPVHWIQQSVEVMMMMMIMKQDSSVALGLVRHEKKIP</sequence>
<proteinExistence type="predicted"/>
<keyword evidence="2" id="KW-1185">Reference proteome</keyword>
<evidence type="ECO:0000313" key="2">
    <source>
        <dbReference type="Proteomes" id="UP000838756"/>
    </source>
</evidence>
<organism evidence="1 2">
    <name type="scientific">Pararge aegeria aegeria</name>
    <dbReference type="NCBI Taxonomy" id="348720"/>
    <lineage>
        <taxon>Eukaryota</taxon>
        <taxon>Metazoa</taxon>
        <taxon>Ecdysozoa</taxon>
        <taxon>Arthropoda</taxon>
        <taxon>Hexapoda</taxon>
        <taxon>Insecta</taxon>
        <taxon>Pterygota</taxon>
        <taxon>Neoptera</taxon>
        <taxon>Endopterygota</taxon>
        <taxon>Lepidoptera</taxon>
        <taxon>Glossata</taxon>
        <taxon>Ditrysia</taxon>
        <taxon>Papilionoidea</taxon>
        <taxon>Nymphalidae</taxon>
        <taxon>Satyrinae</taxon>
        <taxon>Satyrini</taxon>
        <taxon>Parargina</taxon>
        <taxon>Pararge</taxon>
    </lineage>
</organism>
<gene>
    <name evidence="1" type="primary">jg5015</name>
    <name evidence="1" type="ORF">PAEG_LOCUS11923</name>
</gene>